<proteinExistence type="predicted"/>
<dbReference type="RefSeq" id="WP_349277873.1">
    <property type="nucleotide sequence ID" value="NZ_CBCSCU010000003.1"/>
</dbReference>
<dbReference type="InterPro" id="IPR011335">
    <property type="entry name" value="Restrct_endonuc-II-like"/>
</dbReference>
<gene>
    <name evidence="1" type="ORF">ABLV49_15750</name>
</gene>
<keyword evidence="1" id="KW-0378">Hydrolase</keyword>
<name>A0AAU7LP17_9BURK</name>
<accession>A0AAU7LP17</accession>
<organism evidence="1">
    <name type="scientific">Polaromonas hydrogenivorans</name>
    <dbReference type="NCBI Taxonomy" id="335476"/>
    <lineage>
        <taxon>Bacteria</taxon>
        <taxon>Pseudomonadati</taxon>
        <taxon>Pseudomonadota</taxon>
        <taxon>Betaproteobacteria</taxon>
        <taxon>Burkholderiales</taxon>
        <taxon>Comamonadaceae</taxon>
        <taxon>Polaromonas</taxon>
    </lineage>
</organism>
<dbReference type="GO" id="GO:0004519">
    <property type="term" value="F:endonuclease activity"/>
    <property type="evidence" value="ECO:0007669"/>
    <property type="project" value="UniProtKB-KW"/>
</dbReference>
<evidence type="ECO:0000313" key="1">
    <source>
        <dbReference type="EMBL" id="XBP69336.1"/>
    </source>
</evidence>
<keyword evidence="1" id="KW-0255">Endonuclease</keyword>
<dbReference type="EMBL" id="CP157675">
    <property type="protein sequence ID" value="XBP69336.1"/>
    <property type="molecule type" value="Genomic_DNA"/>
</dbReference>
<dbReference type="REBASE" id="838227">
    <property type="entry name" value="Phy17735ORF15745P"/>
</dbReference>
<dbReference type="SUPFAM" id="SSF52980">
    <property type="entry name" value="Restriction endonuclease-like"/>
    <property type="match status" value="1"/>
</dbReference>
<dbReference type="AlphaFoldDB" id="A0AAU7LP17"/>
<reference evidence="1" key="1">
    <citation type="submission" date="2024-05" db="EMBL/GenBank/DDBJ databases">
        <authorList>
            <person name="Bunk B."/>
            <person name="Swiderski J."/>
            <person name="Sproer C."/>
            <person name="Thiel V."/>
        </authorList>
    </citation>
    <scope>NUCLEOTIDE SEQUENCE</scope>
    <source>
        <strain evidence="1">DSM 17735</strain>
    </source>
</reference>
<protein>
    <submittedName>
        <fullName evidence="1">PmeII family type II restriction endonuclease</fullName>
    </submittedName>
</protein>
<sequence>MASRNPHIPTNVSATTFSKAQILANLVAVDNDPAARQRVLQLENGFRLRIGNHVTALPLANARLEKFYTSPFVLMVYAHAKHYTKLSEIESDILPAKLFSSMETSAGRMIEDVALPVYGWQSVPSGMHTVNSALDGKKLELPILRAVTLKSGPRCLNDGMSENLADTVLGHGPAWLANDAATQLDFTYGVLYGTRKQSNKKDWHILRNIAQKLPAASVVTAPEQRWDCSFMLGTASATATIRIGKDWWDYLGGPLCLTELCTSLIRACVAPGLADAPGTSYTIADLASIVDWPNGHAPLNVSILQASQLPWLFFLMRHFCDELTD</sequence>
<keyword evidence="1" id="KW-0540">Nuclease</keyword>